<evidence type="ECO:0000313" key="2">
    <source>
        <dbReference type="EMBL" id="KAK6956582.1"/>
    </source>
</evidence>
<comment type="caution">
    <text evidence="2">The sequence shown here is derived from an EMBL/GenBank/DDBJ whole genome shotgun (WGS) entry which is preliminary data.</text>
</comment>
<evidence type="ECO:0000256" key="1">
    <source>
        <dbReference type="SAM" id="Phobius"/>
    </source>
</evidence>
<organism evidence="2 3">
    <name type="scientific">Daldinia eschscholtzii</name>
    <dbReference type="NCBI Taxonomy" id="292717"/>
    <lineage>
        <taxon>Eukaryota</taxon>
        <taxon>Fungi</taxon>
        <taxon>Dikarya</taxon>
        <taxon>Ascomycota</taxon>
        <taxon>Pezizomycotina</taxon>
        <taxon>Sordariomycetes</taxon>
        <taxon>Xylariomycetidae</taxon>
        <taxon>Xylariales</taxon>
        <taxon>Hypoxylaceae</taxon>
        <taxon>Daldinia</taxon>
    </lineage>
</organism>
<name>A0AAX6MWN3_9PEZI</name>
<reference evidence="2 3" key="1">
    <citation type="journal article" date="2024" name="Front Chem Biol">
        <title>Unveiling the potential of Daldinia eschscholtzii MFLUCC 19-0629 through bioactivity and bioinformatics studies for enhanced sustainable agriculture production.</title>
        <authorList>
            <person name="Brooks S."/>
            <person name="Weaver J.A."/>
            <person name="Klomchit A."/>
            <person name="Alharthi S.A."/>
            <person name="Onlamun T."/>
            <person name="Nurani R."/>
            <person name="Vong T.K."/>
            <person name="Alberti F."/>
            <person name="Greco C."/>
        </authorList>
    </citation>
    <scope>NUCLEOTIDE SEQUENCE [LARGE SCALE GENOMIC DNA]</scope>
    <source>
        <strain evidence="2">MFLUCC 19-0629</strain>
    </source>
</reference>
<feature type="transmembrane region" description="Helical" evidence="1">
    <location>
        <begin position="47"/>
        <end position="65"/>
    </location>
</feature>
<evidence type="ECO:0000313" key="3">
    <source>
        <dbReference type="Proteomes" id="UP001369815"/>
    </source>
</evidence>
<keyword evidence="1" id="KW-1133">Transmembrane helix</keyword>
<dbReference type="EMBL" id="JBANMG010000002">
    <property type="protein sequence ID" value="KAK6956582.1"/>
    <property type="molecule type" value="Genomic_DNA"/>
</dbReference>
<sequence>MGETIAIGASAEASIAEKEVIVAQDDGAKDESHLSQGIDHREEATGIRLLLIYILLCLCTFIAGLDFKLIATVDRAITTGFDSIQDVGWYDASFLVAM</sequence>
<keyword evidence="3" id="KW-1185">Reference proteome</keyword>
<dbReference type="AlphaFoldDB" id="A0AAX6MWN3"/>
<protein>
    <recommendedName>
        <fullName evidence="4">Major facilitator superfamily (MFS) profile domain-containing protein</fullName>
    </recommendedName>
</protein>
<gene>
    <name evidence="2" type="ORF">Daesc_001860</name>
</gene>
<dbReference type="Proteomes" id="UP001369815">
    <property type="component" value="Unassembled WGS sequence"/>
</dbReference>
<keyword evidence="1" id="KW-0472">Membrane</keyword>
<evidence type="ECO:0008006" key="4">
    <source>
        <dbReference type="Google" id="ProtNLM"/>
    </source>
</evidence>
<accession>A0AAX6MWN3</accession>
<keyword evidence="1" id="KW-0812">Transmembrane</keyword>
<proteinExistence type="predicted"/>